<feature type="transmembrane region" description="Helical" evidence="2">
    <location>
        <begin position="57"/>
        <end position="80"/>
    </location>
</feature>
<dbReference type="OrthoDB" id="3357002at2759"/>
<keyword evidence="2" id="KW-0472">Membrane</keyword>
<keyword evidence="2" id="KW-0812">Transmembrane</keyword>
<dbReference type="HOGENOM" id="CLU_024263_0_1_1"/>
<dbReference type="AlphaFoldDB" id="A0A0D2CWN6"/>
<feature type="transmembrane region" description="Helical" evidence="2">
    <location>
        <begin position="137"/>
        <end position="162"/>
    </location>
</feature>
<sequence>MFLFLVGAICHMTILQINLRRGHKFLMSGILFGFCMAREVALTIRIVWAVYPEDTQIAIAAAIFVPIGVLLLFLINLIFAQRILRASHPHLGWNKAVSTTFTVLYALIVVMLAIIVTATVDNFFVLKPNAHNTIRDLTITAVTYFLFLSFLPIPIVVLAILLPRKTRVEKFGSGRWRSKVGVLLTSSVLLCLGSSFRAATAYKDPRPKNNPAWFDKKWCFYLFNFTLETIVIYLYLLLRVDRRFHVPNGSKGPGDYSAVQRPQETQQDSGESGGDSSVATRVNSEEEVFDDHMPIEREPSKDMGILV</sequence>
<accession>A0A0D2CWN6</accession>
<proteinExistence type="predicted"/>
<feature type="transmembrane region" description="Helical" evidence="2">
    <location>
        <begin position="101"/>
        <end position="125"/>
    </location>
</feature>
<keyword evidence="4" id="KW-1185">Reference proteome</keyword>
<dbReference type="EMBL" id="KN847040">
    <property type="protein sequence ID" value="KIW34305.1"/>
    <property type="molecule type" value="Genomic_DNA"/>
</dbReference>
<name>A0A0D2CWN6_9EURO</name>
<evidence type="ECO:0000313" key="3">
    <source>
        <dbReference type="EMBL" id="KIW34305.1"/>
    </source>
</evidence>
<evidence type="ECO:0000256" key="2">
    <source>
        <dbReference type="SAM" id="Phobius"/>
    </source>
</evidence>
<evidence type="ECO:0000256" key="1">
    <source>
        <dbReference type="SAM" id="MobiDB-lite"/>
    </source>
</evidence>
<organism evidence="3 4">
    <name type="scientific">Cladophialophora immunda</name>
    <dbReference type="NCBI Taxonomy" id="569365"/>
    <lineage>
        <taxon>Eukaryota</taxon>
        <taxon>Fungi</taxon>
        <taxon>Dikarya</taxon>
        <taxon>Ascomycota</taxon>
        <taxon>Pezizomycotina</taxon>
        <taxon>Eurotiomycetes</taxon>
        <taxon>Chaetothyriomycetidae</taxon>
        <taxon>Chaetothyriales</taxon>
        <taxon>Herpotrichiellaceae</taxon>
        <taxon>Cladophialophora</taxon>
    </lineage>
</organism>
<keyword evidence="2" id="KW-1133">Transmembrane helix</keyword>
<feature type="compositionally biased region" description="Low complexity" evidence="1">
    <location>
        <begin position="268"/>
        <end position="277"/>
    </location>
</feature>
<protein>
    <submittedName>
        <fullName evidence="3">Uncharacterized protein</fullName>
    </submittedName>
</protein>
<feature type="transmembrane region" description="Helical" evidence="2">
    <location>
        <begin position="220"/>
        <end position="238"/>
    </location>
</feature>
<gene>
    <name evidence="3" type="ORF">PV07_01092</name>
</gene>
<feature type="transmembrane region" description="Helical" evidence="2">
    <location>
        <begin position="25"/>
        <end position="51"/>
    </location>
</feature>
<dbReference type="VEuPathDB" id="FungiDB:PV07_01092"/>
<dbReference type="Pfam" id="PF11309">
    <property type="entry name" value="DUF3112"/>
    <property type="match status" value="1"/>
</dbReference>
<feature type="region of interest" description="Disordered" evidence="1">
    <location>
        <begin position="251"/>
        <end position="307"/>
    </location>
</feature>
<evidence type="ECO:0000313" key="4">
    <source>
        <dbReference type="Proteomes" id="UP000054466"/>
    </source>
</evidence>
<dbReference type="InterPro" id="IPR021460">
    <property type="entry name" value="DUF3112"/>
</dbReference>
<reference evidence="3 4" key="1">
    <citation type="submission" date="2015-01" db="EMBL/GenBank/DDBJ databases">
        <title>The Genome Sequence of Cladophialophora immunda CBS83496.</title>
        <authorList>
            <consortium name="The Broad Institute Genomics Platform"/>
            <person name="Cuomo C."/>
            <person name="de Hoog S."/>
            <person name="Gorbushina A."/>
            <person name="Stielow B."/>
            <person name="Teixiera M."/>
            <person name="Abouelleil A."/>
            <person name="Chapman S.B."/>
            <person name="Priest M."/>
            <person name="Young S.K."/>
            <person name="Wortman J."/>
            <person name="Nusbaum C."/>
            <person name="Birren B."/>
        </authorList>
    </citation>
    <scope>NUCLEOTIDE SEQUENCE [LARGE SCALE GENOMIC DNA]</scope>
    <source>
        <strain evidence="3 4">CBS 83496</strain>
    </source>
</reference>
<dbReference type="PANTHER" id="PTHR35184:SF1">
    <property type="entry name" value="INTEGRAL MEMBRANE PROTEIN"/>
    <property type="match status" value="1"/>
</dbReference>
<dbReference type="GeneID" id="27340286"/>
<dbReference type="STRING" id="569365.A0A0D2CWN6"/>
<feature type="compositionally biased region" description="Basic and acidic residues" evidence="1">
    <location>
        <begin position="290"/>
        <end position="301"/>
    </location>
</feature>
<feature type="transmembrane region" description="Helical" evidence="2">
    <location>
        <begin position="182"/>
        <end position="200"/>
    </location>
</feature>
<dbReference type="PANTHER" id="PTHR35184">
    <property type="entry name" value="YALI0C10208P"/>
    <property type="match status" value="1"/>
</dbReference>
<dbReference type="Proteomes" id="UP000054466">
    <property type="component" value="Unassembled WGS sequence"/>
</dbReference>
<dbReference type="RefSeq" id="XP_016254521.1">
    <property type="nucleotide sequence ID" value="XM_016387593.1"/>
</dbReference>